<feature type="modified residue" description="4-aspartylphosphate" evidence="10">
    <location>
        <position position="626"/>
    </location>
</feature>
<dbReference type="InterPro" id="IPR003660">
    <property type="entry name" value="HAMP_dom"/>
</dbReference>
<feature type="transmembrane region" description="Helical" evidence="12">
    <location>
        <begin position="168"/>
        <end position="191"/>
    </location>
</feature>
<evidence type="ECO:0000256" key="8">
    <source>
        <dbReference type="ARBA" id="ARBA00022840"/>
    </source>
</evidence>
<keyword evidence="12" id="KW-0472">Membrane</keyword>
<dbReference type="PROSITE" id="PS50885">
    <property type="entry name" value="HAMP"/>
    <property type="match status" value="1"/>
</dbReference>
<keyword evidence="12" id="KW-0812">Transmembrane</keyword>
<dbReference type="InterPro" id="IPR036097">
    <property type="entry name" value="HisK_dim/P_sf"/>
</dbReference>
<comment type="catalytic activity">
    <reaction evidence="1">
        <text>ATP + protein L-histidine = ADP + protein N-phospho-L-histidine.</text>
        <dbReference type="EC" id="2.7.13.3"/>
    </reaction>
</comment>
<keyword evidence="7" id="KW-0418">Kinase</keyword>
<dbReference type="Gene3D" id="6.10.340.10">
    <property type="match status" value="1"/>
</dbReference>
<dbReference type="PRINTS" id="PR00344">
    <property type="entry name" value="BCTRLSENSOR"/>
</dbReference>
<gene>
    <name evidence="16" type="ORF">ENS29_14300</name>
</gene>
<evidence type="ECO:0000256" key="7">
    <source>
        <dbReference type="ARBA" id="ARBA00022777"/>
    </source>
</evidence>
<dbReference type="Pfam" id="PF00072">
    <property type="entry name" value="Response_reg"/>
    <property type="match status" value="1"/>
</dbReference>
<dbReference type="SUPFAM" id="SSF52172">
    <property type="entry name" value="CheY-like"/>
    <property type="match status" value="1"/>
</dbReference>
<dbReference type="SMART" id="SM00388">
    <property type="entry name" value="HisKA"/>
    <property type="match status" value="1"/>
</dbReference>
<evidence type="ECO:0000256" key="1">
    <source>
        <dbReference type="ARBA" id="ARBA00000085"/>
    </source>
</evidence>
<dbReference type="Pfam" id="PF00672">
    <property type="entry name" value="HAMP"/>
    <property type="match status" value="1"/>
</dbReference>
<dbReference type="InterPro" id="IPR036890">
    <property type="entry name" value="HATPase_C_sf"/>
</dbReference>
<organism evidence="16">
    <name type="scientific">Desulfatirhabdium butyrativorans</name>
    <dbReference type="NCBI Taxonomy" id="340467"/>
    <lineage>
        <taxon>Bacteria</taxon>
        <taxon>Pseudomonadati</taxon>
        <taxon>Thermodesulfobacteriota</taxon>
        <taxon>Desulfobacteria</taxon>
        <taxon>Desulfobacterales</taxon>
        <taxon>Desulfatirhabdiaceae</taxon>
        <taxon>Desulfatirhabdium</taxon>
    </lineage>
</organism>
<evidence type="ECO:0000256" key="11">
    <source>
        <dbReference type="SAM" id="Coils"/>
    </source>
</evidence>
<evidence type="ECO:0000256" key="4">
    <source>
        <dbReference type="ARBA" id="ARBA00022553"/>
    </source>
</evidence>
<dbReference type="CDD" id="cd00082">
    <property type="entry name" value="HisKA"/>
    <property type="match status" value="1"/>
</dbReference>
<evidence type="ECO:0000313" key="16">
    <source>
        <dbReference type="EMBL" id="HGU33997.1"/>
    </source>
</evidence>
<feature type="domain" description="HAMP" evidence="15">
    <location>
        <begin position="193"/>
        <end position="245"/>
    </location>
</feature>
<keyword evidence="6" id="KW-0547">Nucleotide-binding</keyword>
<evidence type="ECO:0000256" key="12">
    <source>
        <dbReference type="SAM" id="Phobius"/>
    </source>
</evidence>
<dbReference type="Gene3D" id="3.40.50.2300">
    <property type="match status" value="1"/>
</dbReference>
<evidence type="ECO:0000259" key="14">
    <source>
        <dbReference type="PROSITE" id="PS50110"/>
    </source>
</evidence>
<dbReference type="GO" id="GO:0016020">
    <property type="term" value="C:membrane"/>
    <property type="evidence" value="ECO:0007669"/>
    <property type="project" value="UniProtKB-SubCell"/>
</dbReference>
<dbReference type="PROSITE" id="PS50110">
    <property type="entry name" value="RESPONSE_REGULATORY"/>
    <property type="match status" value="1"/>
</dbReference>
<dbReference type="EMBL" id="DSUH01000326">
    <property type="protein sequence ID" value="HGU33997.1"/>
    <property type="molecule type" value="Genomic_DNA"/>
</dbReference>
<dbReference type="Pfam" id="PF00512">
    <property type="entry name" value="HisKA"/>
    <property type="match status" value="1"/>
</dbReference>
<dbReference type="PANTHER" id="PTHR43065:SF46">
    <property type="entry name" value="C4-DICARBOXYLATE TRANSPORT SENSOR PROTEIN DCTB"/>
    <property type="match status" value="1"/>
</dbReference>
<keyword evidence="5" id="KW-0808">Transferase</keyword>
<proteinExistence type="predicted"/>
<comment type="caution">
    <text evidence="16">The sequence shown here is derived from an EMBL/GenBank/DDBJ whole genome shotgun (WGS) entry which is preliminary data.</text>
</comment>
<dbReference type="InterPro" id="IPR003661">
    <property type="entry name" value="HisK_dim/P_dom"/>
</dbReference>
<dbReference type="CDD" id="cd00156">
    <property type="entry name" value="REC"/>
    <property type="match status" value="1"/>
</dbReference>
<dbReference type="AlphaFoldDB" id="A0A7C4W7B4"/>
<evidence type="ECO:0000259" key="15">
    <source>
        <dbReference type="PROSITE" id="PS50885"/>
    </source>
</evidence>
<dbReference type="CDD" id="cd06225">
    <property type="entry name" value="HAMP"/>
    <property type="match status" value="1"/>
</dbReference>
<dbReference type="EC" id="2.7.13.3" evidence="3"/>
<dbReference type="PANTHER" id="PTHR43065">
    <property type="entry name" value="SENSOR HISTIDINE KINASE"/>
    <property type="match status" value="1"/>
</dbReference>
<evidence type="ECO:0000256" key="9">
    <source>
        <dbReference type="ARBA" id="ARBA00023012"/>
    </source>
</evidence>
<feature type="coiled-coil region" evidence="11">
    <location>
        <begin position="258"/>
        <end position="320"/>
    </location>
</feature>
<dbReference type="InterPro" id="IPR003594">
    <property type="entry name" value="HATPase_dom"/>
</dbReference>
<dbReference type="SUPFAM" id="SSF47384">
    <property type="entry name" value="Homodimeric domain of signal transducing histidine kinase"/>
    <property type="match status" value="1"/>
</dbReference>
<feature type="domain" description="Histidine kinase" evidence="13">
    <location>
        <begin position="329"/>
        <end position="556"/>
    </location>
</feature>
<sequence length="694" mass="77354">MDLSQSMQFKINFVILTVCIIVAGFVFSIWYPIEQRRIETHYEHIRSLLQTAFSQKREELANEIFIGQRDAAGVSIYEITRISGISSVRLYDSRGQLITSIGNPFPLELPTNDLEFLLEKPDWRVIETEDPKASIARYAAAVESLGERVGFIHIEYNLSELMQEKQKAIGLMLALLIGLVAIVAVLMNFLLSRWILNPLMAFIEAIQGIRLDTLNQRISIESRDEIGKLAAAFNDMLARLDLERHRTGIAVDARDDALSKLQQAYGELASINEQLERRVEKRTQDLLTANDRLNAEIAEKEKALQTIEELNERLIRSKKMETLGLLAGGVAHDLNNVLSGIVTYPELLLMDETLSPSVRKSVEVIQRSGQKAAAIVQDLLTLARRGVVNSRPVRINDIVAEYLASPEHEKLLAFHPHTVVDYRPADGLANVMGSAIHLKKTVMNLVSNAAEAMPEGGMIGIRTYSQRLETPYPGYELVPEGDYVVLEVSDSGIGISKNDLSRIFEPFYTKKVMGRSGTGLGMAVVWGTMRDHHGYIDIRSKEGEGTTFLLYFPSTDVEASEHQDPVSQEVYQGKGERILVVDDIEEQREIAAALLNRLGYRVDTAASGEEALMRMTAQDFDLVILDMIMDPGIDGLETYRRMIALRPGQKAVIASGFAENHRVKEAQALGAGAYIRKPYSIEKIGMAVKQAIVG</sequence>
<keyword evidence="12" id="KW-1133">Transmembrane helix</keyword>
<reference evidence="16" key="1">
    <citation type="journal article" date="2020" name="mSystems">
        <title>Genome- and Community-Level Interaction Insights into Carbon Utilization and Element Cycling Functions of Hydrothermarchaeota in Hydrothermal Sediment.</title>
        <authorList>
            <person name="Zhou Z."/>
            <person name="Liu Y."/>
            <person name="Xu W."/>
            <person name="Pan J."/>
            <person name="Luo Z.H."/>
            <person name="Li M."/>
        </authorList>
    </citation>
    <scope>NUCLEOTIDE SEQUENCE [LARGE SCALE GENOMIC DNA]</scope>
    <source>
        <strain evidence="16">SpSt-477</strain>
    </source>
</reference>
<evidence type="ECO:0000259" key="13">
    <source>
        <dbReference type="PROSITE" id="PS50109"/>
    </source>
</evidence>
<dbReference type="SMART" id="SM00448">
    <property type="entry name" value="REC"/>
    <property type="match status" value="1"/>
</dbReference>
<evidence type="ECO:0000256" key="3">
    <source>
        <dbReference type="ARBA" id="ARBA00012438"/>
    </source>
</evidence>
<dbReference type="Gene3D" id="1.10.287.130">
    <property type="match status" value="1"/>
</dbReference>
<keyword evidence="11" id="KW-0175">Coiled coil</keyword>
<evidence type="ECO:0000256" key="2">
    <source>
        <dbReference type="ARBA" id="ARBA00004370"/>
    </source>
</evidence>
<dbReference type="GO" id="GO:0000155">
    <property type="term" value="F:phosphorelay sensor kinase activity"/>
    <property type="evidence" value="ECO:0007669"/>
    <property type="project" value="InterPro"/>
</dbReference>
<accession>A0A7C4W7B4</accession>
<evidence type="ECO:0000256" key="10">
    <source>
        <dbReference type="PROSITE-ProRule" id="PRU00169"/>
    </source>
</evidence>
<evidence type="ECO:0000256" key="6">
    <source>
        <dbReference type="ARBA" id="ARBA00022741"/>
    </source>
</evidence>
<dbReference type="InterPro" id="IPR001789">
    <property type="entry name" value="Sig_transdc_resp-reg_receiver"/>
</dbReference>
<keyword evidence="9" id="KW-0902">Two-component regulatory system</keyword>
<keyword evidence="4 10" id="KW-0597">Phosphoprotein</keyword>
<name>A0A7C4W7B4_9BACT</name>
<keyword evidence="8" id="KW-0067">ATP-binding</keyword>
<dbReference type="SMART" id="SM00387">
    <property type="entry name" value="HATPase_c"/>
    <property type="match status" value="1"/>
</dbReference>
<feature type="domain" description="Response regulatory" evidence="14">
    <location>
        <begin position="577"/>
        <end position="692"/>
    </location>
</feature>
<dbReference type="SUPFAM" id="SSF158472">
    <property type="entry name" value="HAMP domain-like"/>
    <property type="match status" value="1"/>
</dbReference>
<dbReference type="SUPFAM" id="SSF55874">
    <property type="entry name" value="ATPase domain of HSP90 chaperone/DNA topoisomerase II/histidine kinase"/>
    <property type="match status" value="1"/>
</dbReference>
<feature type="transmembrane region" description="Helical" evidence="12">
    <location>
        <begin position="12"/>
        <end position="33"/>
    </location>
</feature>
<dbReference type="InterPro" id="IPR004358">
    <property type="entry name" value="Sig_transdc_His_kin-like_C"/>
</dbReference>
<dbReference type="SMART" id="SM00304">
    <property type="entry name" value="HAMP"/>
    <property type="match status" value="1"/>
</dbReference>
<dbReference type="GO" id="GO:0005524">
    <property type="term" value="F:ATP binding"/>
    <property type="evidence" value="ECO:0007669"/>
    <property type="project" value="UniProtKB-KW"/>
</dbReference>
<dbReference type="InterPro" id="IPR005467">
    <property type="entry name" value="His_kinase_dom"/>
</dbReference>
<dbReference type="PROSITE" id="PS50109">
    <property type="entry name" value="HIS_KIN"/>
    <property type="match status" value="1"/>
</dbReference>
<dbReference type="Gene3D" id="3.30.565.10">
    <property type="entry name" value="Histidine kinase-like ATPase, C-terminal domain"/>
    <property type="match status" value="1"/>
</dbReference>
<dbReference type="Pfam" id="PF02518">
    <property type="entry name" value="HATPase_c"/>
    <property type="match status" value="1"/>
</dbReference>
<comment type="subcellular location">
    <subcellularLocation>
        <location evidence="2">Membrane</location>
    </subcellularLocation>
</comment>
<dbReference type="InterPro" id="IPR011006">
    <property type="entry name" value="CheY-like_superfamily"/>
</dbReference>
<protein>
    <recommendedName>
        <fullName evidence="3">histidine kinase</fullName>
        <ecNumber evidence="3">2.7.13.3</ecNumber>
    </recommendedName>
</protein>
<evidence type="ECO:0000256" key="5">
    <source>
        <dbReference type="ARBA" id="ARBA00022679"/>
    </source>
</evidence>